<dbReference type="GO" id="GO:0016020">
    <property type="term" value="C:membrane"/>
    <property type="evidence" value="ECO:0007669"/>
    <property type="project" value="UniProtKB-SubCell"/>
</dbReference>
<evidence type="ECO:0000256" key="1">
    <source>
        <dbReference type="ARBA" id="ARBA00004141"/>
    </source>
</evidence>
<dbReference type="SMART" id="SM00331">
    <property type="entry name" value="PP2C_SIG"/>
    <property type="match status" value="1"/>
</dbReference>
<feature type="transmembrane region" description="Helical" evidence="8">
    <location>
        <begin position="37"/>
        <end position="57"/>
    </location>
</feature>
<name>A0A6V8MDB2_9BACT</name>
<dbReference type="PANTHER" id="PTHR43156:SF2">
    <property type="entry name" value="STAGE II SPORULATION PROTEIN E"/>
    <property type="match status" value="1"/>
</dbReference>
<feature type="transmembrane region" description="Helical" evidence="8">
    <location>
        <begin position="448"/>
        <end position="470"/>
    </location>
</feature>
<dbReference type="SUPFAM" id="SSF55781">
    <property type="entry name" value="GAF domain-like"/>
    <property type="match status" value="1"/>
</dbReference>
<dbReference type="Gene3D" id="3.30.450.40">
    <property type="match status" value="1"/>
</dbReference>
<dbReference type="InterPro" id="IPR038377">
    <property type="entry name" value="Na/Glc_symporter_sf"/>
</dbReference>
<feature type="transmembrane region" description="Helical" evidence="8">
    <location>
        <begin position="6"/>
        <end position="25"/>
    </location>
</feature>
<evidence type="ECO:0000259" key="9">
    <source>
        <dbReference type="SMART" id="SM00065"/>
    </source>
</evidence>
<dbReference type="SUPFAM" id="SSF81606">
    <property type="entry name" value="PP2C-like"/>
    <property type="match status" value="1"/>
</dbReference>
<dbReference type="RefSeq" id="WP_183352843.1">
    <property type="nucleotide sequence ID" value="NZ_BLXX01000001.1"/>
</dbReference>
<dbReference type="Gene3D" id="3.60.40.10">
    <property type="entry name" value="PPM-type phosphatase domain"/>
    <property type="match status" value="1"/>
</dbReference>
<dbReference type="Pfam" id="PF07228">
    <property type="entry name" value="SpoIIE"/>
    <property type="match status" value="1"/>
</dbReference>
<sequence length="1078" mass="119504">MLNVDLVWGTALLYIALLFLVAYYADQRQKQGRSLTANPTVYALSITVYATSWTYYGSVGKAATTGIDFLPIYLGPTLTAFSWWFLLKKIVRISKQNNITSIADFISSRYGRSQWLGAIITVITLMGIMPYIALQLRAVSTSFTIITGYHDFHFSFLESISPFAPHPGFFSALLLGIFSTFFGARHLVSAERHEGLVAAIALESIVKLVAFLSVGIFLSYGVFDGMGDLFERLYERDPALLVRLTTLGNPGGNSYASMCTVLLLAMSAVMLLPRQFQVMVLENADESHLNQAAWRFPAYMFLMNLFVMPIAIAGILLTGGARGADYFVLTLPMQQGHPWLALVAFLGGFSASAGMVMVESVAVSTMLFNHVLMPVVTRFKPQNWFPALLITLKRAGILLVVLLGYLYQAIVGDSYTLANMGLISFSAAAQFAPALIGGLYWPRGNRTGAIAGLVLGFCVWCYTLLIPSLVHAGWWDTNLLVAGPFGIELLRPQALFGMTGLDPLSHTLFWSMFLNVSAYLACSILYVQSEKERDQVRRFVQVFVPENGMPHRETKRLSKPVTIVQFVNLMSKFIGEQQAHAAIAEYLGEREIDGRGGVSEFELPNLKRFVEKTLAASLGGAAAGAVVESFLSDIGSRMESVYDIFSTVRTSRDQSREALYVRLRASEIMNRSLDLDIIIEDLLTLVLREFKLDLCVVRLLNEAGRLEVRSFKGEGGAELTAEERLLEIDTHVGEAFLGRRTEFFNDTAFITKPFAKEVFQREGIRSFAHIPLASEGAPPVGVLSVFSRSIVGLFTEQFVELLESLAGQLAQAVRIVNEREAREREREQKEAALLENARVTRDLELAKQIQLSLLPVEPPAVPGVSLACRCVPASHVGGDYYDFFPRGSELVDLVMADVSGHSVGAALIMVETRSVLRAQMQAIRSPSEVLGVLNSLLYEDLSRAELFITMFCGKYDTTRRILTFSNAGHTRPLLLRENGWQELDADGLILGVEKQVSFEEQTVQLQPGDLLFLYTDGIIENENRDGEFFGVPRLYELLAELHQEPPERIIEEVLARVTAFSAPRPLQDDVSMVVMKVH</sequence>
<dbReference type="InterPro" id="IPR029016">
    <property type="entry name" value="GAF-like_dom_sf"/>
</dbReference>
<proteinExistence type="inferred from homology"/>
<dbReference type="InterPro" id="IPR003018">
    <property type="entry name" value="GAF"/>
</dbReference>
<keyword evidence="12" id="KW-1185">Reference proteome</keyword>
<keyword evidence="6 8" id="KW-0472">Membrane</keyword>
<dbReference type="Pfam" id="PF00474">
    <property type="entry name" value="SSF"/>
    <property type="match status" value="1"/>
</dbReference>
<evidence type="ECO:0000313" key="11">
    <source>
        <dbReference type="EMBL" id="GFO57991.1"/>
    </source>
</evidence>
<evidence type="ECO:0000256" key="2">
    <source>
        <dbReference type="ARBA" id="ARBA00006434"/>
    </source>
</evidence>
<evidence type="ECO:0000256" key="8">
    <source>
        <dbReference type="SAM" id="Phobius"/>
    </source>
</evidence>
<dbReference type="InterPro" id="IPR052016">
    <property type="entry name" value="Bact_Sigma-Reg"/>
</dbReference>
<keyword evidence="7" id="KW-0175">Coiled coil</keyword>
<dbReference type="Gene3D" id="1.20.1730.10">
    <property type="entry name" value="Sodium/glucose cotransporter"/>
    <property type="match status" value="1"/>
</dbReference>
<feature type="transmembrane region" description="Helical" evidence="8">
    <location>
        <begin position="254"/>
        <end position="272"/>
    </location>
</feature>
<feature type="transmembrane region" description="Helical" evidence="8">
    <location>
        <begin position="419"/>
        <end position="441"/>
    </location>
</feature>
<feature type="transmembrane region" description="Helical" evidence="8">
    <location>
        <begin position="196"/>
        <end position="223"/>
    </location>
</feature>
<feature type="domain" description="GAF" evidence="9">
    <location>
        <begin position="674"/>
        <end position="823"/>
    </location>
</feature>
<dbReference type="EMBL" id="BLXX01000001">
    <property type="protein sequence ID" value="GFO57991.1"/>
    <property type="molecule type" value="Genomic_DNA"/>
</dbReference>
<comment type="caution">
    <text evidence="11">The sequence shown here is derived from an EMBL/GenBank/DDBJ whole genome shotgun (WGS) entry which is preliminary data.</text>
</comment>
<keyword evidence="4" id="KW-0378">Hydrolase</keyword>
<dbReference type="PANTHER" id="PTHR43156">
    <property type="entry name" value="STAGE II SPORULATION PROTEIN E-RELATED"/>
    <property type="match status" value="1"/>
</dbReference>
<feature type="coiled-coil region" evidence="7">
    <location>
        <begin position="815"/>
        <end position="842"/>
    </location>
</feature>
<evidence type="ECO:0000256" key="7">
    <source>
        <dbReference type="SAM" id="Coils"/>
    </source>
</evidence>
<evidence type="ECO:0000256" key="6">
    <source>
        <dbReference type="ARBA" id="ARBA00023136"/>
    </source>
</evidence>
<feature type="transmembrane region" description="Helical" evidence="8">
    <location>
        <begin position="508"/>
        <end position="527"/>
    </location>
</feature>
<dbReference type="InterPro" id="IPR001932">
    <property type="entry name" value="PPM-type_phosphatase-like_dom"/>
</dbReference>
<evidence type="ECO:0000256" key="3">
    <source>
        <dbReference type="ARBA" id="ARBA00022692"/>
    </source>
</evidence>
<evidence type="ECO:0000256" key="5">
    <source>
        <dbReference type="ARBA" id="ARBA00022989"/>
    </source>
</evidence>
<evidence type="ECO:0000256" key="4">
    <source>
        <dbReference type="ARBA" id="ARBA00022801"/>
    </source>
</evidence>
<keyword evidence="5 8" id="KW-1133">Transmembrane helix</keyword>
<evidence type="ECO:0000313" key="12">
    <source>
        <dbReference type="Proteomes" id="UP000556026"/>
    </source>
</evidence>
<dbReference type="AlphaFoldDB" id="A0A6V8MDB2"/>
<dbReference type="GO" id="GO:0016791">
    <property type="term" value="F:phosphatase activity"/>
    <property type="evidence" value="ECO:0007669"/>
    <property type="project" value="TreeGrafter"/>
</dbReference>
<feature type="transmembrane region" description="Helical" evidence="8">
    <location>
        <begin position="384"/>
        <end position="407"/>
    </location>
</feature>
<dbReference type="CDD" id="cd10322">
    <property type="entry name" value="SLC5sbd"/>
    <property type="match status" value="1"/>
</dbReference>
<accession>A0A6V8MDB2</accession>
<feature type="transmembrane region" description="Helical" evidence="8">
    <location>
        <begin position="298"/>
        <end position="319"/>
    </location>
</feature>
<dbReference type="InterPro" id="IPR036457">
    <property type="entry name" value="PPM-type-like_dom_sf"/>
</dbReference>
<comment type="subcellular location">
    <subcellularLocation>
        <location evidence="1">Membrane</location>
        <topology evidence="1">Multi-pass membrane protein</topology>
    </subcellularLocation>
</comment>
<dbReference type="Pfam" id="PF13185">
    <property type="entry name" value="GAF_2"/>
    <property type="match status" value="1"/>
</dbReference>
<feature type="transmembrane region" description="Helical" evidence="8">
    <location>
        <begin position="163"/>
        <end position="184"/>
    </location>
</feature>
<dbReference type="InterPro" id="IPR001734">
    <property type="entry name" value="Na/solute_symporter"/>
</dbReference>
<protein>
    <submittedName>
        <fullName evidence="11">Sodium/solute symporter serine/threonine phosphatase</fullName>
    </submittedName>
</protein>
<feature type="domain" description="PPM-type phosphatase" evidence="10">
    <location>
        <begin position="861"/>
        <end position="1077"/>
    </location>
</feature>
<dbReference type="GO" id="GO:0022857">
    <property type="term" value="F:transmembrane transporter activity"/>
    <property type="evidence" value="ECO:0007669"/>
    <property type="project" value="InterPro"/>
</dbReference>
<evidence type="ECO:0000259" key="10">
    <source>
        <dbReference type="SMART" id="SM00331"/>
    </source>
</evidence>
<feature type="transmembrane region" description="Helical" evidence="8">
    <location>
        <begin position="69"/>
        <end position="87"/>
    </location>
</feature>
<comment type="similarity">
    <text evidence="2">Belongs to the sodium:solute symporter (SSF) (TC 2.A.21) family.</text>
</comment>
<reference evidence="12" key="1">
    <citation type="submission" date="2020-06" db="EMBL/GenBank/DDBJ databases">
        <title>Draft genomic sequence of Geomonas sp. Red330.</title>
        <authorList>
            <person name="Itoh H."/>
            <person name="Zhenxing X."/>
            <person name="Ushijima N."/>
            <person name="Masuda Y."/>
            <person name="Shiratori Y."/>
            <person name="Senoo K."/>
        </authorList>
    </citation>
    <scope>NUCLEOTIDE SEQUENCE [LARGE SCALE GENOMIC DNA]</scope>
    <source>
        <strain evidence="12">Red330</strain>
    </source>
</reference>
<dbReference type="Proteomes" id="UP000556026">
    <property type="component" value="Unassembled WGS sequence"/>
</dbReference>
<organism evidence="11 12">
    <name type="scientific">Geomonas silvestris</name>
    <dbReference type="NCBI Taxonomy" id="2740184"/>
    <lineage>
        <taxon>Bacteria</taxon>
        <taxon>Pseudomonadati</taxon>
        <taxon>Thermodesulfobacteriota</taxon>
        <taxon>Desulfuromonadia</taxon>
        <taxon>Geobacterales</taxon>
        <taxon>Geobacteraceae</taxon>
        <taxon>Geomonas</taxon>
    </lineage>
</organism>
<feature type="transmembrane region" description="Helical" evidence="8">
    <location>
        <begin position="115"/>
        <end position="134"/>
    </location>
</feature>
<gene>
    <name evidence="11" type="ORF">GMST_03160</name>
</gene>
<dbReference type="PROSITE" id="PS50283">
    <property type="entry name" value="NA_SOLUT_SYMP_3"/>
    <property type="match status" value="1"/>
</dbReference>
<feature type="transmembrane region" description="Helical" evidence="8">
    <location>
        <begin position="339"/>
        <end position="372"/>
    </location>
</feature>
<keyword evidence="3 8" id="KW-0812">Transmembrane</keyword>
<dbReference type="SMART" id="SM00065">
    <property type="entry name" value="GAF"/>
    <property type="match status" value="1"/>
</dbReference>